<evidence type="ECO:0000313" key="7">
    <source>
        <dbReference type="Proteomes" id="UP000821866"/>
    </source>
</evidence>
<feature type="domain" description="CUB" evidence="5">
    <location>
        <begin position="318"/>
        <end position="432"/>
    </location>
</feature>
<evidence type="ECO:0000256" key="3">
    <source>
        <dbReference type="PROSITE-ProRule" id="PRU00059"/>
    </source>
</evidence>
<dbReference type="Pfam" id="PF00431">
    <property type="entry name" value="CUB"/>
    <property type="match status" value="2"/>
</dbReference>
<dbReference type="EMBL" id="JABSTU010000009">
    <property type="protein sequence ID" value="KAH8020839.1"/>
    <property type="molecule type" value="Genomic_DNA"/>
</dbReference>
<dbReference type="AlphaFoldDB" id="A0A9J6DFE1"/>
<dbReference type="SUPFAM" id="SSF49854">
    <property type="entry name" value="Spermadhesin, CUB domain"/>
    <property type="match status" value="2"/>
</dbReference>
<organism evidence="6 7">
    <name type="scientific">Rhipicephalus microplus</name>
    <name type="common">Cattle tick</name>
    <name type="synonym">Boophilus microplus</name>
    <dbReference type="NCBI Taxonomy" id="6941"/>
    <lineage>
        <taxon>Eukaryota</taxon>
        <taxon>Metazoa</taxon>
        <taxon>Ecdysozoa</taxon>
        <taxon>Arthropoda</taxon>
        <taxon>Chelicerata</taxon>
        <taxon>Arachnida</taxon>
        <taxon>Acari</taxon>
        <taxon>Parasitiformes</taxon>
        <taxon>Ixodida</taxon>
        <taxon>Ixodoidea</taxon>
        <taxon>Ixodidae</taxon>
        <taxon>Rhipicephalinae</taxon>
        <taxon>Rhipicephalus</taxon>
        <taxon>Boophilus</taxon>
    </lineage>
</organism>
<feature type="compositionally biased region" description="Basic and acidic residues" evidence="4">
    <location>
        <begin position="236"/>
        <end position="245"/>
    </location>
</feature>
<feature type="compositionally biased region" description="Low complexity" evidence="4">
    <location>
        <begin position="276"/>
        <end position="291"/>
    </location>
</feature>
<evidence type="ECO:0000256" key="2">
    <source>
        <dbReference type="ARBA" id="ARBA00023157"/>
    </source>
</evidence>
<comment type="caution">
    <text evidence="3">Lacks conserved residue(s) required for the propagation of feature annotation.</text>
</comment>
<keyword evidence="7" id="KW-1185">Reference proteome</keyword>
<dbReference type="Proteomes" id="UP000821866">
    <property type="component" value="Chromosome 7"/>
</dbReference>
<sequence>MLSLIKTSHRAAEEAGGGERAPATARPTATIFSHPLSCLALPLLPETGGNWFLHFVFACLYVRAFGWRAGKRGSPAGARGGWLVCSWRYHANEGCVQVRRRTGDSREKEKPVRTAAGPIDNPSPDARAEQRRDAAQKHAYPECPSVCGAGAATFGPCFLLRPWIGIPCPQACVVRAFQLVDFSRALAGLHSAVVSAVIFSVICLTEVADLGFLKPRRSRQFGGTQNHGSSRSATGRKYEVEDGRRNCISRCPGESESPVSEIAVHESRGGVLPSARPTQRPQQQRQPQQRQQRGHSRGGSFLGAVGSPAVISSRMSPCPVEVQDNRGTVESPNFPDTYPPNTDCFSVLRVKPGDVVALKFETLFMERNPRCSSDYVEIFDGATFDSPSLGRFCRENQKSSLELRSTGNAMAVHFHSDDIVNLQGFRARYHGYNELEEQHAEPSNCRVWTEDSRGFISSPNYPDAYPPNSSCRVPLDAGPQNIITLYIVDIQLDPYKDCPYDKIEVRDGANEDAYLLGRFCGAQGEPEVVSSSGREMFLFFNSDSYLSGRGFKAEFRVHKKPLASPRQTTVPLKKAIWVKASPPSARREHLNGVNTRGASLAHVH</sequence>
<reference evidence="6" key="1">
    <citation type="journal article" date="2020" name="Cell">
        <title>Large-Scale Comparative Analyses of Tick Genomes Elucidate Their Genetic Diversity and Vector Capacities.</title>
        <authorList>
            <consortium name="Tick Genome and Microbiome Consortium (TIGMIC)"/>
            <person name="Jia N."/>
            <person name="Wang J."/>
            <person name="Shi W."/>
            <person name="Du L."/>
            <person name="Sun Y."/>
            <person name="Zhan W."/>
            <person name="Jiang J.F."/>
            <person name="Wang Q."/>
            <person name="Zhang B."/>
            <person name="Ji P."/>
            <person name="Bell-Sakyi L."/>
            <person name="Cui X.M."/>
            <person name="Yuan T.T."/>
            <person name="Jiang B.G."/>
            <person name="Yang W.F."/>
            <person name="Lam T.T."/>
            <person name="Chang Q.C."/>
            <person name="Ding S.J."/>
            <person name="Wang X.J."/>
            <person name="Zhu J.G."/>
            <person name="Ruan X.D."/>
            <person name="Zhao L."/>
            <person name="Wei J.T."/>
            <person name="Ye R.Z."/>
            <person name="Que T.C."/>
            <person name="Du C.H."/>
            <person name="Zhou Y.H."/>
            <person name="Cheng J.X."/>
            <person name="Dai P.F."/>
            <person name="Guo W.B."/>
            <person name="Han X.H."/>
            <person name="Huang E.J."/>
            <person name="Li L.F."/>
            <person name="Wei W."/>
            <person name="Gao Y.C."/>
            <person name="Liu J.Z."/>
            <person name="Shao H.Z."/>
            <person name="Wang X."/>
            <person name="Wang C.C."/>
            <person name="Yang T.C."/>
            <person name="Huo Q.B."/>
            <person name="Li W."/>
            <person name="Chen H.Y."/>
            <person name="Chen S.E."/>
            <person name="Zhou L.G."/>
            <person name="Ni X.B."/>
            <person name="Tian J.H."/>
            <person name="Sheng Y."/>
            <person name="Liu T."/>
            <person name="Pan Y.S."/>
            <person name="Xia L.Y."/>
            <person name="Li J."/>
            <person name="Zhao F."/>
            <person name="Cao W.C."/>
        </authorList>
    </citation>
    <scope>NUCLEOTIDE SEQUENCE</scope>
    <source>
        <strain evidence="6">Rmic-2018</strain>
    </source>
</reference>
<feature type="region of interest" description="Disordered" evidence="4">
    <location>
        <begin position="1"/>
        <end position="25"/>
    </location>
</feature>
<dbReference type="PROSITE" id="PS01180">
    <property type="entry name" value="CUB"/>
    <property type="match status" value="2"/>
</dbReference>
<feature type="domain" description="CUB" evidence="5">
    <location>
        <begin position="445"/>
        <end position="558"/>
    </location>
</feature>
<feature type="region of interest" description="Disordered" evidence="4">
    <location>
        <begin position="100"/>
        <end position="134"/>
    </location>
</feature>
<keyword evidence="1" id="KW-0677">Repeat</keyword>
<comment type="caution">
    <text evidence="6">The sequence shown here is derived from an EMBL/GenBank/DDBJ whole genome shotgun (WGS) entry which is preliminary data.</text>
</comment>
<evidence type="ECO:0000256" key="4">
    <source>
        <dbReference type="SAM" id="MobiDB-lite"/>
    </source>
</evidence>
<feature type="compositionally biased region" description="Basic and acidic residues" evidence="4">
    <location>
        <begin position="101"/>
        <end position="112"/>
    </location>
</feature>
<accession>A0A9J6DFE1</accession>
<protein>
    <recommendedName>
        <fullName evidence="5">CUB domain-containing protein</fullName>
    </recommendedName>
</protein>
<dbReference type="PANTHER" id="PTHR24251">
    <property type="entry name" value="OVOCHYMASE-RELATED"/>
    <property type="match status" value="1"/>
</dbReference>
<feature type="region of interest" description="Disordered" evidence="4">
    <location>
        <begin position="217"/>
        <end position="305"/>
    </location>
</feature>
<dbReference type="PANTHER" id="PTHR24251:SF30">
    <property type="entry name" value="MEMBRANE FRIZZLED-RELATED PROTEIN"/>
    <property type="match status" value="1"/>
</dbReference>
<dbReference type="InterPro" id="IPR035914">
    <property type="entry name" value="Sperma_CUB_dom_sf"/>
</dbReference>
<evidence type="ECO:0000256" key="1">
    <source>
        <dbReference type="ARBA" id="ARBA00022737"/>
    </source>
</evidence>
<dbReference type="CDD" id="cd00041">
    <property type="entry name" value="CUB"/>
    <property type="match status" value="2"/>
</dbReference>
<dbReference type="FunFam" id="2.60.120.290:FF:000013">
    <property type="entry name" value="Membrane frizzled-related protein"/>
    <property type="match status" value="2"/>
</dbReference>
<gene>
    <name evidence="6" type="ORF">HPB51_005280</name>
</gene>
<feature type="compositionally biased region" description="Polar residues" evidence="4">
    <location>
        <begin position="221"/>
        <end position="233"/>
    </location>
</feature>
<dbReference type="SMART" id="SM00042">
    <property type="entry name" value="CUB"/>
    <property type="match status" value="2"/>
</dbReference>
<dbReference type="VEuPathDB" id="VectorBase:LOC119174141"/>
<dbReference type="InterPro" id="IPR000859">
    <property type="entry name" value="CUB_dom"/>
</dbReference>
<dbReference type="Gene3D" id="2.60.120.290">
    <property type="entry name" value="Spermadhesin, CUB domain"/>
    <property type="match status" value="2"/>
</dbReference>
<reference evidence="6" key="2">
    <citation type="submission" date="2021-09" db="EMBL/GenBank/DDBJ databases">
        <authorList>
            <person name="Jia N."/>
            <person name="Wang J."/>
            <person name="Shi W."/>
            <person name="Du L."/>
            <person name="Sun Y."/>
            <person name="Zhan W."/>
            <person name="Jiang J."/>
            <person name="Wang Q."/>
            <person name="Zhang B."/>
            <person name="Ji P."/>
            <person name="Sakyi L.B."/>
            <person name="Cui X."/>
            <person name="Yuan T."/>
            <person name="Jiang B."/>
            <person name="Yang W."/>
            <person name="Lam T.T.-Y."/>
            <person name="Chang Q."/>
            <person name="Ding S."/>
            <person name="Wang X."/>
            <person name="Zhu J."/>
            <person name="Ruan X."/>
            <person name="Zhao L."/>
            <person name="Wei J."/>
            <person name="Que T."/>
            <person name="Du C."/>
            <person name="Cheng J."/>
            <person name="Dai P."/>
            <person name="Han X."/>
            <person name="Huang E."/>
            <person name="Gao Y."/>
            <person name="Liu J."/>
            <person name="Shao H."/>
            <person name="Ye R."/>
            <person name="Li L."/>
            <person name="Wei W."/>
            <person name="Wang X."/>
            <person name="Wang C."/>
            <person name="Huo Q."/>
            <person name="Li W."/>
            <person name="Guo W."/>
            <person name="Chen H."/>
            <person name="Chen S."/>
            <person name="Zhou L."/>
            <person name="Zhou L."/>
            <person name="Ni X."/>
            <person name="Tian J."/>
            <person name="Zhou Y."/>
            <person name="Sheng Y."/>
            <person name="Liu T."/>
            <person name="Pan Y."/>
            <person name="Xia L."/>
            <person name="Li J."/>
            <person name="Zhao F."/>
            <person name="Cao W."/>
        </authorList>
    </citation>
    <scope>NUCLEOTIDE SEQUENCE</scope>
    <source>
        <strain evidence="6">Rmic-2018</strain>
        <tissue evidence="6">Larvae</tissue>
    </source>
</reference>
<evidence type="ECO:0000313" key="6">
    <source>
        <dbReference type="EMBL" id="KAH8020839.1"/>
    </source>
</evidence>
<name>A0A9J6DFE1_RHIMP</name>
<keyword evidence="2" id="KW-1015">Disulfide bond</keyword>
<evidence type="ECO:0000259" key="5">
    <source>
        <dbReference type="PROSITE" id="PS01180"/>
    </source>
</evidence>
<proteinExistence type="predicted"/>